<dbReference type="InterPro" id="IPR001258">
    <property type="entry name" value="NHL_repeat"/>
</dbReference>
<dbReference type="SUPFAM" id="SSF49313">
    <property type="entry name" value="Cadherin-like"/>
    <property type="match status" value="1"/>
</dbReference>
<dbReference type="InterPro" id="IPR036116">
    <property type="entry name" value="FN3_sf"/>
</dbReference>
<dbReference type="AlphaFoldDB" id="A0A7D5M4U1"/>
<dbReference type="GO" id="GO:0008270">
    <property type="term" value="F:zinc ion binding"/>
    <property type="evidence" value="ECO:0007669"/>
    <property type="project" value="UniProtKB-KW"/>
</dbReference>
<feature type="domain" description="Fibronectin type-III" evidence="2">
    <location>
        <begin position="468"/>
        <end position="559"/>
    </location>
</feature>
<proteinExistence type="predicted"/>
<dbReference type="Pfam" id="PF00041">
    <property type="entry name" value="fn3"/>
    <property type="match status" value="3"/>
</dbReference>
<organism evidence="3 4">
    <name type="scientific">Nitrosopumilus cobalaminigenes</name>
    <dbReference type="NCBI Taxonomy" id="1470066"/>
    <lineage>
        <taxon>Archaea</taxon>
        <taxon>Nitrososphaerota</taxon>
        <taxon>Nitrososphaeria</taxon>
        <taxon>Nitrosopumilales</taxon>
        <taxon>Nitrosopumilaceae</taxon>
        <taxon>Nitrosopumilus</taxon>
    </lineage>
</organism>
<dbReference type="CDD" id="cd00063">
    <property type="entry name" value="FN3"/>
    <property type="match status" value="3"/>
</dbReference>
<dbReference type="InterPro" id="IPR003961">
    <property type="entry name" value="FN3_dom"/>
</dbReference>
<dbReference type="Gene3D" id="2.120.10.30">
    <property type="entry name" value="TolB, C-terminal domain"/>
    <property type="match status" value="4"/>
</dbReference>
<gene>
    <name evidence="3" type="ORF">C5F47_01145</name>
</gene>
<evidence type="ECO:0000313" key="3">
    <source>
        <dbReference type="EMBL" id="QLH03749.1"/>
    </source>
</evidence>
<dbReference type="CDD" id="cd05819">
    <property type="entry name" value="NHL"/>
    <property type="match status" value="1"/>
</dbReference>
<reference evidence="3 4" key="1">
    <citation type="submission" date="2018-02" db="EMBL/GenBank/DDBJ databases">
        <title>Complete genome of Nitrosopumilus cobalaminigenes HCA1.</title>
        <authorList>
            <person name="Qin W."/>
            <person name="Zheng Y."/>
            <person name="Stahl D.A."/>
        </authorList>
    </citation>
    <scope>NUCLEOTIDE SEQUENCE [LARGE SCALE GENOMIC DNA]</scope>
    <source>
        <strain evidence="3 4">HCA1</strain>
    </source>
</reference>
<dbReference type="SMART" id="SM00060">
    <property type="entry name" value="FN3"/>
    <property type="match status" value="3"/>
</dbReference>
<keyword evidence="1" id="KW-0677">Repeat</keyword>
<keyword evidence="4" id="KW-1185">Reference proteome</keyword>
<dbReference type="SUPFAM" id="SSF49265">
    <property type="entry name" value="Fibronectin type III"/>
    <property type="match status" value="2"/>
</dbReference>
<dbReference type="Pfam" id="PF01436">
    <property type="entry name" value="NHL"/>
    <property type="match status" value="3"/>
</dbReference>
<protein>
    <recommendedName>
        <fullName evidence="2">Fibronectin type-III domain-containing protein</fullName>
    </recommendedName>
</protein>
<name>A0A7D5M4U1_9ARCH</name>
<dbReference type="GO" id="GO:0016020">
    <property type="term" value="C:membrane"/>
    <property type="evidence" value="ECO:0007669"/>
    <property type="project" value="InterPro"/>
</dbReference>
<dbReference type="OrthoDB" id="295891at2157"/>
<feature type="domain" description="Fibronectin type-III" evidence="2">
    <location>
        <begin position="368"/>
        <end position="467"/>
    </location>
</feature>
<dbReference type="KEGG" id="ncl:C5F47_01145"/>
<dbReference type="InterPro" id="IPR013783">
    <property type="entry name" value="Ig-like_fold"/>
</dbReference>
<dbReference type="PROSITE" id="PS50853">
    <property type="entry name" value="FN3"/>
    <property type="match status" value="3"/>
</dbReference>
<dbReference type="PROSITE" id="PS51125">
    <property type="entry name" value="NHL"/>
    <property type="match status" value="4"/>
</dbReference>
<accession>A0A7D5M4U1</accession>
<dbReference type="GO" id="GO:0005509">
    <property type="term" value="F:calcium ion binding"/>
    <property type="evidence" value="ECO:0007669"/>
    <property type="project" value="InterPro"/>
</dbReference>
<dbReference type="InterPro" id="IPR011042">
    <property type="entry name" value="6-blade_b-propeller_TolB-like"/>
</dbReference>
<evidence type="ECO:0000256" key="1">
    <source>
        <dbReference type="ARBA" id="ARBA00022737"/>
    </source>
</evidence>
<dbReference type="Gene3D" id="2.60.40.10">
    <property type="entry name" value="Immunoglobulins"/>
    <property type="match status" value="4"/>
</dbReference>
<evidence type="ECO:0000259" key="2">
    <source>
        <dbReference type="PROSITE" id="PS50853"/>
    </source>
</evidence>
<feature type="domain" description="Fibronectin type-III" evidence="2">
    <location>
        <begin position="580"/>
        <end position="674"/>
    </location>
</feature>
<dbReference type="PRINTS" id="PR00014">
    <property type="entry name" value="FNTYPEIII"/>
</dbReference>
<dbReference type="EMBL" id="CP026993">
    <property type="protein sequence ID" value="QLH03749.1"/>
    <property type="molecule type" value="Genomic_DNA"/>
</dbReference>
<sequence>MKNKVIFSVLFTLCLVSIQFAYAEPEFSFEFGTTGSGNDEFDNPTDVILDKNGKNIYVVDSNNDRISVFEDDGDYDFKYGTFCDIAAIQDCNDNADGADDDGDGQFNEPLSIARDALGEFFVVDSGNERVQVFDDDGEFQSKFGSSDSGLDEYLGNAKGIVIQESSREILVSNIERDSISVFDSTGDFLFEFDSFDGNDDFQNPTNMIIDNSNEILYVSDTGNDRIVIFELVSGNTCPSGTDEVVDGVCFVEEFGTSGNDDGEFDEPRGLAYDSVNDLLYVSDTDNDRIQVFEIVDGNTCPSGTDEVVDGVCFVEEFGTSGTGDGQFDQPMGIALDMTNDLLWIADSDNDRIQVFNLNSEPAVLLPDKPDNLKASPVSPTSIILSWVEPTMAENVPEITGYKIEYRVGSDDYIPVTQNTGSKTTSFIHQGLDSDETYSYRVYSINSEGTSASYSSTSEKPKHTTTPTALTATAIAPSQIKLSWLPPSETFGQSITGYNILREINEGVYDDSVGNTNAGTTTFIVTNLQTDKTYTYAISANIGYGSTGESPTASATPREDSVNVVDDPITSTAIQITKSSPPIKLTASVVSSSQINLAWSPPVEDGNSAITGYKIEVKRDDNSYTTLVADTESTVRTYSHTNLITNSKYTYKVSAINVVGTSDPSNEFSATPKSTNVQISPLGKLNIDEGKLLLFTVKLLDNSVKDVVFSLDKNPPAGAKIISNTGVFSWTPTSTDGGKTYSLDVVAKKDGLTDRETVTIIVNDVMTSQQPEPEPQPKELGLASFVDETKDPQSYVDRYNNEASYKKWFDDNFAEYDSIYQAVGLEEPLLIPASFVDETKDPQSYVDRYNNEASYKKWFDDNFAEYDSIYQAVGLEEPKVEEKKFGICGPGTKLIDGVCTIVEKPAVKPWWQFW</sequence>
<dbReference type="SUPFAM" id="SSF101898">
    <property type="entry name" value="NHL repeat"/>
    <property type="match status" value="1"/>
</dbReference>
<dbReference type="InterPro" id="IPR015919">
    <property type="entry name" value="Cadherin-like_sf"/>
</dbReference>
<dbReference type="InterPro" id="IPR050952">
    <property type="entry name" value="TRIM-NHL_E3_ligases"/>
</dbReference>
<dbReference type="PANTHER" id="PTHR24104:SF25">
    <property type="entry name" value="PROTEIN LIN-41"/>
    <property type="match status" value="1"/>
</dbReference>
<evidence type="ECO:0000313" key="4">
    <source>
        <dbReference type="Proteomes" id="UP000509771"/>
    </source>
</evidence>
<dbReference type="Proteomes" id="UP000509771">
    <property type="component" value="Chromosome"/>
</dbReference>
<dbReference type="PANTHER" id="PTHR24104">
    <property type="entry name" value="E3 UBIQUITIN-PROTEIN LIGASE NHLRC1-RELATED"/>
    <property type="match status" value="1"/>
</dbReference>